<evidence type="ECO:0000313" key="2">
    <source>
        <dbReference type="Proteomes" id="UP000242642"/>
    </source>
</evidence>
<reference evidence="2" key="1">
    <citation type="submission" date="2016-10" db="EMBL/GenBank/DDBJ databases">
        <authorList>
            <person name="Varghese N."/>
            <person name="Submissions S."/>
        </authorList>
    </citation>
    <scope>NUCLEOTIDE SEQUENCE [LARGE SCALE GENOMIC DNA]</scope>
    <source>
        <strain evidence="2">DSM 18579</strain>
    </source>
</reference>
<dbReference type="AlphaFoldDB" id="A0A1I0C348"/>
<keyword evidence="2" id="KW-1185">Reference proteome</keyword>
<dbReference type="PANTHER" id="PTHR36455:SF1">
    <property type="entry name" value="BLR8292 PROTEIN"/>
    <property type="match status" value="1"/>
</dbReference>
<dbReference type="NCBIfam" id="NF033819">
    <property type="entry name" value="IS66_TnpB"/>
    <property type="match status" value="1"/>
</dbReference>
<dbReference type="EMBL" id="FOHV01000009">
    <property type="protein sequence ID" value="SET13710.1"/>
    <property type="molecule type" value="Genomic_DNA"/>
</dbReference>
<dbReference type="STRING" id="1123402.SAMN02583745_01477"/>
<gene>
    <name evidence="1" type="ORF">SAMN02583745_01477</name>
</gene>
<organism evidence="1 2">
    <name type="scientific">Thorsellia anophelis DSM 18579</name>
    <dbReference type="NCBI Taxonomy" id="1123402"/>
    <lineage>
        <taxon>Bacteria</taxon>
        <taxon>Pseudomonadati</taxon>
        <taxon>Pseudomonadota</taxon>
        <taxon>Gammaproteobacteria</taxon>
        <taxon>Enterobacterales</taxon>
        <taxon>Thorselliaceae</taxon>
        <taxon>Thorsellia</taxon>
    </lineage>
</organism>
<accession>A0A1I0C348</accession>
<dbReference type="InterPro" id="IPR008878">
    <property type="entry name" value="Transposase_IS66_Orf2"/>
</dbReference>
<dbReference type="Proteomes" id="UP000242642">
    <property type="component" value="Unassembled WGS sequence"/>
</dbReference>
<name>A0A1I0C348_9GAMM</name>
<proteinExistence type="predicted"/>
<protein>
    <submittedName>
        <fullName evidence="1">Transposase</fullName>
    </submittedName>
</protein>
<dbReference type="RefSeq" id="WP_093319192.1">
    <property type="nucleotide sequence ID" value="NZ_FOHV01000009.1"/>
</dbReference>
<evidence type="ECO:0000313" key="1">
    <source>
        <dbReference type="EMBL" id="SET13710.1"/>
    </source>
</evidence>
<sequence length="112" mass="13024">MMLKPNSIYFINQPIDMGYRITWFTSFVQENFKGGWQNGAAFIFINRSANVIKILQLDSHSVWLCQRKLHQGCFPKLNFGEVHLSLSTSQFEWLCKGVDYRQVEGGNLSQHH</sequence>
<dbReference type="PANTHER" id="PTHR36455">
    <property type="match status" value="1"/>
</dbReference>
<dbReference type="Pfam" id="PF05717">
    <property type="entry name" value="TnpB_IS66"/>
    <property type="match status" value="1"/>
</dbReference>
<dbReference type="OrthoDB" id="4956084at2"/>